<evidence type="ECO:0000313" key="1">
    <source>
        <dbReference type="EMBL" id="GIH07802.1"/>
    </source>
</evidence>
<keyword evidence="2" id="KW-1185">Reference proteome</keyword>
<organism evidence="1 2">
    <name type="scientific">Rhizocola hellebori</name>
    <dbReference type="NCBI Taxonomy" id="1392758"/>
    <lineage>
        <taxon>Bacteria</taxon>
        <taxon>Bacillati</taxon>
        <taxon>Actinomycetota</taxon>
        <taxon>Actinomycetes</taxon>
        <taxon>Micromonosporales</taxon>
        <taxon>Micromonosporaceae</taxon>
        <taxon>Rhizocola</taxon>
    </lineage>
</organism>
<reference evidence="1" key="1">
    <citation type="submission" date="2021-01" db="EMBL/GenBank/DDBJ databases">
        <title>Whole genome shotgun sequence of Rhizocola hellebori NBRC 109834.</title>
        <authorList>
            <person name="Komaki H."/>
            <person name="Tamura T."/>
        </authorList>
    </citation>
    <scope>NUCLEOTIDE SEQUENCE</scope>
    <source>
        <strain evidence="1">NBRC 109834</strain>
    </source>
</reference>
<evidence type="ECO:0000313" key="2">
    <source>
        <dbReference type="Proteomes" id="UP000612899"/>
    </source>
</evidence>
<accession>A0A8J3QD35</accession>
<protein>
    <submittedName>
        <fullName evidence="1">Uncharacterized protein</fullName>
    </submittedName>
</protein>
<dbReference type="Proteomes" id="UP000612899">
    <property type="component" value="Unassembled WGS sequence"/>
</dbReference>
<proteinExistence type="predicted"/>
<name>A0A8J3QD35_9ACTN</name>
<comment type="caution">
    <text evidence="1">The sequence shown here is derived from an EMBL/GenBank/DDBJ whole genome shotgun (WGS) entry which is preliminary data.</text>
</comment>
<dbReference type="RefSeq" id="WP_203911574.1">
    <property type="nucleotide sequence ID" value="NZ_BONY01000040.1"/>
</dbReference>
<sequence length="85" mass="9058">MANQPEETVGVLRAMWAASGQRADADEACGPQKSCKNMKDVTFDGLAEPGSDLGAAWREKLRREGKLGTSAPSIRELVLGPAETQ</sequence>
<dbReference type="AlphaFoldDB" id="A0A8J3QD35"/>
<dbReference type="EMBL" id="BONY01000040">
    <property type="protein sequence ID" value="GIH07802.1"/>
    <property type="molecule type" value="Genomic_DNA"/>
</dbReference>
<gene>
    <name evidence="1" type="ORF">Rhe02_58690</name>
</gene>